<dbReference type="InterPro" id="IPR001455">
    <property type="entry name" value="TusA-like"/>
</dbReference>
<dbReference type="InterPro" id="IPR036868">
    <property type="entry name" value="TusA-like_sf"/>
</dbReference>
<comment type="caution">
    <text evidence="3">The sequence shown here is derived from an EMBL/GenBank/DDBJ whole genome shotgun (WGS) entry which is preliminary data.</text>
</comment>
<evidence type="ECO:0000256" key="1">
    <source>
        <dbReference type="ARBA" id="ARBA00008984"/>
    </source>
</evidence>
<evidence type="ECO:0000259" key="2">
    <source>
        <dbReference type="PROSITE" id="PS01148"/>
    </source>
</evidence>
<dbReference type="PANTHER" id="PTHR33279">
    <property type="entry name" value="SULFUR CARRIER PROTEIN YEDF-RELATED"/>
    <property type="match status" value="1"/>
</dbReference>
<gene>
    <name evidence="3" type="ORF">S01H4_04191</name>
</gene>
<evidence type="ECO:0000313" key="3">
    <source>
        <dbReference type="EMBL" id="GAG62282.1"/>
    </source>
</evidence>
<protein>
    <recommendedName>
        <fullName evidence="2">UPF0033 domain-containing protein</fullName>
    </recommendedName>
</protein>
<dbReference type="CDD" id="cd00291">
    <property type="entry name" value="SirA_YedF_YeeD"/>
    <property type="match status" value="1"/>
</dbReference>
<organism evidence="3">
    <name type="scientific">marine sediment metagenome</name>
    <dbReference type="NCBI Taxonomy" id="412755"/>
    <lineage>
        <taxon>unclassified sequences</taxon>
        <taxon>metagenomes</taxon>
        <taxon>ecological metagenomes</taxon>
    </lineage>
</organism>
<sequence length="80" mass="9293">MSNIDKPKKTLDCVGLYCPEPLFQTREAIDKIMVGETLEILADDPAAEEDLKRFAKRTGHKVIKFEKNRDIIRFLIKKMK</sequence>
<dbReference type="AlphaFoldDB" id="X0ZWJ5"/>
<accession>X0ZWJ5</accession>
<dbReference type="PANTHER" id="PTHR33279:SF6">
    <property type="entry name" value="SULFUR CARRIER PROTEIN YEDF-RELATED"/>
    <property type="match status" value="1"/>
</dbReference>
<proteinExistence type="inferred from homology"/>
<dbReference type="PROSITE" id="PS01148">
    <property type="entry name" value="UPF0033"/>
    <property type="match status" value="1"/>
</dbReference>
<dbReference type="Gene3D" id="3.30.110.40">
    <property type="entry name" value="TusA-like domain"/>
    <property type="match status" value="1"/>
</dbReference>
<comment type="similarity">
    <text evidence="1">Belongs to the sulfur carrier protein TusA family.</text>
</comment>
<dbReference type="Pfam" id="PF01206">
    <property type="entry name" value="TusA"/>
    <property type="match status" value="1"/>
</dbReference>
<reference evidence="3" key="1">
    <citation type="journal article" date="2014" name="Front. Microbiol.">
        <title>High frequency of phylogenetically diverse reductive dehalogenase-homologous genes in deep subseafloor sedimentary metagenomes.</title>
        <authorList>
            <person name="Kawai M."/>
            <person name="Futagami T."/>
            <person name="Toyoda A."/>
            <person name="Takaki Y."/>
            <person name="Nishi S."/>
            <person name="Hori S."/>
            <person name="Arai W."/>
            <person name="Tsubouchi T."/>
            <person name="Morono Y."/>
            <person name="Uchiyama I."/>
            <person name="Ito T."/>
            <person name="Fujiyama A."/>
            <person name="Inagaki F."/>
            <person name="Takami H."/>
        </authorList>
    </citation>
    <scope>NUCLEOTIDE SEQUENCE</scope>
    <source>
        <strain evidence="3">Expedition CK06-06</strain>
    </source>
</reference>
<dbReference type="EMBL" id="BART01001102">
    <property type="protein sequence ID" value="GAG62282.1"/>
    <property type="molecule type" value="Genomic_DNA"/>
</dbReference>
<dbReference type="SUPFAM" id="SSF64307">
    <property type="entry name" value="SirA-like"/>
    <property type="match status" value="1"/>
</dbReference>
<feature type="domain" description="UPF0033" evidence="2">
    <location>
        <begin position="11"/>
        <end position="35"/>
    </location>
</feature>
<name>X0ZWJ5_9ZZZZ</name>